<accession>A0ABQ3V5Z0</accession>
<keyword evidence="3" id="KW-1185">Reference proteome</keyword>
<dbReference type="InterPro" id="IPR029055">
    <property type="entry name" value="Ntn_hydrolases_N"/>
</dbReference>
<sequence>MPIAIIVHGGAGTIAPERIEGARKGCKEASAIGWNVLQSGGTALAAVEAAVRSLEDNPLYDAGTGSYLSLDGKIEMDAGMMEGHTLQVGSIAGVELIKNPISLARQVLESPHVLLVGKGAQQFAQERGIPLCELKDLLTEDQHERWKAARKALDEGKLQEGEKHGTVGAVAIDSQGHLAAATSTGGIFNKYPGRVGDSPLVGCGYYADEDAAVSCTGYGEDFIRLLIAKRASDFVAGGMNAQEAAEAAIKVLGARASGTGGLIMVDHRGNIGFAHNTPNMSRASMQEGMQEPTVAS</sequence>
<evidence type="ECO:0000256" key="1">
    <source>
        <dbReference type="SAM" id="MobiDB-lite"/>
    </source>
</evidence>
<organism evidence="2 3">
    <name type="scientific">Ktedonobacter robiniae</name>
    <dbReference type="NCBI Taxonomy" id="2778365"/>
    <lineage>
        <taxon>Bacteria</taxon>
        <taxon>Bacillati</taxon>
        <taxon>Chloroflexota</taxon>
        <taxon>Ktedonobacteria</taxon>
        <taxon>Ktedonobacterales</taxon>
        <taxon>Ktedonobacteraceae</taxon>
        <taxon>Ktedonobacter</taxon>
    </lineage>
</organism>
<dbReference type="Proteomes" id="UP000654345">
    <property type="component" value="Unassembled WGS sequence"/>
</dbReference>
<dbReference type="PANTHER" id="PTHR10188">
    <property type="entry name" value="L-ASPARAGINASE"/>
    <property type="match status" value="1"/>
</dbReference>
<dbReference type="SUPFAM" id="SSF56235">
    <property type="entry name" value="N-terminal nucleophile aminohydrolases (Ntn hydrolases)"/>
    <property type="match status" value="1"/>
</dbReference>
<feature type="region of interest" description="Disordered" evidence="1">
    <location>
        <begin position="276"/>
        <end position="296"/>
    </location>
</feature>
<protein>
    <submittedName>
        <fullName evidence="2">Asparaginase</fullName>
    </submittedName>
</protein>
<dbReference type="EMBL" id="BNJG01000003">
    <property type="protein sequence ID" value="GHO59875.1"/>
    <property type="molecule type" value="Genomic_DNA"/>
</dbReference>
<dbReference type="RefSeq" id="WP_201376013.1">
    <property type="nucleotide sequence ID" value="NZ_BNJG01000003.1"/>
</dbReference>
<gene>
    <name evidence="2" type="ORF">KSB_83500</name>
</gene>
<dbReference type="CDD" id="cd04512">
    <property type="entry name" value="Ntn_Asparaginase_2_like"/>
    <property type="match status" value="1"/>
</dbReference>
<dbReference type="Pfam" id="PF01112">
    <property type="entry name" value="Asparaginase_2"/>
    <property type="match status" value="1"/>
</dbReference>
<reference evidence="2 3" key="1">
    <citation type="journal article" date="2021" name="Int. J. Syst. Evol. Microbiol.">
        <title>Reticulibacter mediterranei gen. nov., sp. nov., within the new family Reticulibacteraceae fam. nov., and Ktedonospora formicarum gen. nov., sp. nov., Ktedonobacter robiniae sp. nov., Dictyobacter formicarum sp. nov. and Dictyobacter arantiisoli sp. nov., belonging to the class Ktedonobacteria.</title>
        <authorList>
            <person name="Yabe S."/>
            <person name="Zheng Y."/>
            <person name="Wang C.M."/>
            <person name="Sakai Y."/>
            <person name="Abe K."/>
            <person name="Yokota A."/>
            <person name="Donadio S."/>
            <person name="Cavaletti L."/>
            <person name="Monciardini P."/>
        </authorList>
    </citation>
    <scope>NUCLEOTIDE SEQUENCE [LARGE SCALE GENOMIC DNA]</scope>
    <source>
        <strain evidence="2 3">SOSP1-30</strain>
    </source>
</reference>
<evidence type="ECO:0000313" key="3">
    <source>
        <dbReference type="Proteomes" id="UP000654345"/>
    </source>
</evidence>
<dbReference type="PANTHER" id="PTHR10188:SF6">
    <property type="entry name" value="N(4)-(BETA-N-ACETYLGLUCOSAMINYL)-L-ASPARAGINASE"/>
    <property type="match status" value="1"/>
</dbReference>
<evidence type="ECO:0000313" key="2">
    <source>
        <dbReference type="EMBL" id="GHO59875.1"/>
    </source>
</evidence>
<dbReference type="Gene3D" id="3.60.20.30">
    <property type="entry name" value="(Glycosyl)asparaginase"/>
    <property type="match status" value="1"/>
</dbReference>
<proteinExistence type="predicted"/>
<comment type="caution">
    <text evidence="2">The sequence shown here is derived from an EMBL/GenBank/DDBJ whole genome shotgun (WGS) entry which is preliminary data.</text>
</comment>
<dbReference type="InterPro" id="IPR000246">
    <property type="entry name" value="Peptidase_T2"/>
</dbReference>
<name>A0ABQ3V5Z0_9CHLR</name>